<keyword evidence="5" id="KW-1185">Reference proteome</keyword>
<evidence type="ECO:0000256" key="1">
    <source>
        <dbReference type="ARBA" id="ARBA00007287"/>
    </source>
</evidence>
<dbReference type="Gene3D" id="1.10.10.10">
    <property type="entry name" value="Winged helix-like DNA-binding domain superfamily/Winged helix DNA-binding domain"/>
    <property type="match status" value="1"/>
</dbReference>
<dbReference type="SUPFAM" id="SSF46785">
    <property type="entry name" value="Winged helix' DNA-binding domain"/>
    <property type="match status" value="1"/>
</dbReference>
<evidence type="ECO:0000313" key="5">
    <source>
        <dbReference type="Proteomes" id="UP001596461"/>
    </source>
</evidence>
<dbReference type="Proteomes" id="UP001596461">
    <property type="component" value="Unassembled WGS sequence"/>
</dbReference>
<dbReference type="InterPro" id="IPR036388">
    <property type="entry name" value="WH-like_DNA-bd_sf"/>
</dbReference>
<dbReference type="InterPro" id="IPR051797">
    <property type="entry name" value="TrmB-like"/>
</dbReference>
<protein>
    <submittedName>
        <fullName evidence="4">TrmB family transcriptional regulator</fullName>
    </submittedName>
</protein>
<dbReference type="InterPro" id="IPR036390">
    <property type="entry name" value="WH_DNA-bd_sf"/>
</dbReference>
<evidence type="ECO:0000259" key="3">
    <source>
        <dbReference type="Pfam" id="PF11495"/>
    </source>
</evidence>
<dbReference type="SUPFAM" id="SSF56024">
    <property type="entry name" value="Phospholipase D/nuclease"/>
    <property type="match status" value="1"/>
</dbReference>
<dbReference type="PANTHER" id="PTHR34293:SF1">
    <property type="entry name" value="HTH-TYPE TRANSCRIPTIONAL REGULATOR TRMBL2"/>
    <property type="match status" value="1"/>
</dbReference>
<dbReference type="PANTHER" id="PTHR34293">
    <property type="entry name" value="HTH-TYPE TRANSCRIPTIONAL REGULATOR TRMBL2"/>
    <property type="match status" value="1"/>
</dbReference>
<proteinExistence type="inferred from homology"/>
<accession>A0ABD5WHZ7</accession>
<dbReference type="EMBL" id="JBHTAH010000008">
    <property type="protein sequence ID" value="MFC7070118.1"/>
    <property type="molecule type" value="Genomic_DNA"/>
</dbReference>
<organism evidence="4 5">
    <name type="scientific">Halobaculum lipolyticum</name>
    <dbReference type="NCBI Taxonomy" id="3032001"/>
    <lineage>
        <taxon>Archaea</taxon>
        <taxon>Methanobacteriati</taxon>
        <taxon>Methanobacteriota</taxon>
        <taxon>Stenosarchaea group</taxon>
        <taxon>Halobacteria</taxon>
        <taxon>Halobacteriales</taxon>
        <taxon>Haloferacaceae</taxon>
        <taxon>Halobaculum</taxon>
    </lineage>
</organism>
<name>A0ABD5WHZ7_9EURY</name>
<dbReference type="RefSeq" id="WP_284033043.1">
    <property type="nucleotide sequence ID" value="NZ_CP126154.1"/>
</dbReference>
<dbReference type="InterPro" id="IPR002831">
    <property type="entry name" value="Tscrpt_reg_TrmB_N"/>
</dbReference>
<evidence type="ECO:0000259" key="2">
    <source>
        <dbReference type="Pfam" id="PF01978"/>
    </source>
</evidence>
<reference evidence="4 5" key="1">
    <citation type="journal article" date="2019" name="Int. J. Syst. Evol. Microbiol.">
        <title>The Global Catalogue of Microorganisms (GCM) 10K type strain sequencing project: providing services to taxonomists for standard genome sequencing and annotation.</title>
        <authorList>
            <consortium name="The Broad Institute Genomics Platform"/>
            <consortium name="The Broad Institute Genome Sequencing Center for Infectious Disease"/>
            <person name="Wu L."/>
            <person name="Ma J."/>
        </authorList>
    </citation>
    <scope>NUCLEOTIDE SEQUENCE [LARGE SCALE GENOMIC DNA]</scope>
    <source>
        <strain evidence="4 5">DT31</strain>
    </source>
</reference>
<dbReference type="Pfam" id="PF11495">
    <property type="entry name" value="Regulator_TrmB"/>
    <property type="match status" value="1"/>
</dbReference>
<gene>
    <name evidence="4" type="ORF">ACFQL9_10745</name>
</gene>
<comment type="caution">
    <text evidence="4">The sequence shown here is derived from an EMBL/GenBank/DDBJ whole genome shotgun (WGS) entry which is preliminary data.</text>
</comment>
<feature type="domain" description="Transcription regulator TrmB C-terminal" evidence="3">
    <location>
        <begin position="120"/>
        <end position="219"/>
    </location>
</feature>
<evidence type="ECO:0000313" key="4">
    <source>
        <dbReference type="EMBL" id="MFC7070118.1"/>
    </source>
</evidence>
<dbReference type="AlphaFoldDB" id="A0ABD5WHZ7"/>
<sequence length="273" mass="29261">MTLDNPTDPHQMAITQLRHLGLSTYAARTFVALTALGTATAKDVSEVSDVPRTRVYDAVDELHERGLVDVQQAHPKQFWAVSAESAGRTFRNDLQHRADQLTAALSAIREADGRGEQRGVWTANGRASVTDRVVEFIDDAESEIVCMSVEELLDDPVLDAIADAADRGVSIEIAGSPPAVEDRILGVAPDASVFDSLWLWSDTPAGRLLMVDGSRTLASVLTGEGDDVTETAIWGVGESNSLVTVLKALFTWRLDGVDPDRADGGDPAPGLDE</sequence>
<comment type="similarity">
    <text evidence="1">Belongs to the transcriptional regulator TrmB family.</text>
</comment>
<dbReference type="GeneID" id="81124954"/>
<feature type="domain" description="Transcription regulator TrmB N-terminal" evidence="2">
    <location>
        <begin position="17"/>
        <end position="84"/>
    </location>
</feature>
<dbReference type="Pfam" id="PF01978">
    <property type="entry name" value="TrmB"/>
    <property type="match status" value="1"/>
</dbReference>
<dbReference type="CDD" id="cd09124">
    <property type="entry name" value="PLDc_like_TrmB_middle"/>
    <property type="match status" value="1"/>
</dbReference>
<dbReference type="InterPro" id="IPR021586">
    <property type="entry name" value="Tscrpt_reg_TrmB_C"/>
</dbReference>